<keyword evidence="1" id="KW-0472">Membrane</keyword>
<dbReference type="AlphaFoldDB" id="A0A644ZLP9"/>
<name>A0A644ZLP9_9ZZZZ</name>
<protein>
    <submittedName>
        <fullName evidence="2">Uncharacterized protein</fullName>
    </submittedName>
</protein>
<sequence length="72" mass="8547">MQETFKTRENGYFIFIQIPILYLMAAALPGMYMMFPYIRIPIYALSALNFLIPLLVAYKNKLRVKNEELRIK</sequence>
<evidence type="ECO:0000313" key="2">
    <source>
        <dbReference type="EMBL" id="MPM41820.1"/>
    </source>
</evidence>
<accession>A0A644ZLP9</accession>
<proteinExistence type="predicted"/>
<reference evidence="2" key="1">
    <citation type="submission" date="2019-08" db="EMBL/GenBank/DDBJ databases">
        <authorList>
            <person name="Kucharzyk K."/>
            <person name="Murdoch R.W."/>
            <person name="Higgins S."/>
            <person name="Loffler F."/>
        </authorList>
    </citation>
    <scope>NUCLEOTIDE SEQUENCE</scope>
</reference>
<feature type="transmembrane region" description="Helical" evidence="1">
    <location>
        <begin position="40"/>
        <end position="58"/>
    </location>
</feature>
<gene>
    <name evidence="2" type="ORF">SDC9_88480</name>
</gene>
<comment type="caution">
    <text evidence="2">The sequence shown here is derived from an EMBL/GenBank/DDBJ whole genome shotgun (WGS) entry which is preliminary data.</text>
</comment>
<keyword evidence="1" id="KW-0812">Transmembrane</keyword>
<dbReference type="EMBL" id="VSSQ01009503">
    <property type="protein sequence ID" value="MPM41820.1"/>
    <property type="molecule type" value="Genomic_DNA"/>
</dbReference>
<evidence type="ECO:0000256" key="1">
    <source>
        <dbReference type="SAM" id="Phobius"/>
    </source>
</evidence>
<feature type="transmembrane region" description="Helical" evidence="1">
    <location>
        <begin position="12"/>
        <end position="34"/>
    </location>
</feature>
<organism evidence="2">
    <name type="scientific">bioreactor metagenome</name>
    <dbReference type="NCBI Taxonomy" id="1076179"/>
    <lineage>
        <taxon>unclassified sequences</taxon>
        <taxon>metagenomes</taxon>
        <taxon>ecological metagenomes</taxon>
    </lineage>
</organism>
<keyword evidence="1" id="KW-1133">Transmembrane helix</keyword>